<gene>
    <name evidence="1" type="ORF">NBH00_12810</name>
</gene>
<dbReference type="RefSeq" id="WP_254568987.1">
    <property type="nucleotide sequence ID" value="NZ_CP098502.1"/>
</dbReference>
<accession>A0ABY5DMW0</accession>
<organism evidence="1 2">
    <name type="scientific">Paraconexibacter antarcticus</name>
    <dbReference type="NCBI Taxonomy" id="2949664"/>
    <lineage>
        <taxon>Bacteria</taxon>
        <taxon>Bacillati</taxon>
        <taxon>Actinomycetota</taxon>
        <taxon>Thermoleophilia</taxon>
        <taxon>Solirubrobacterales</taxon>
        <taxon>Paraconexibacteraceae</taxon>
        <taxon>Paraconexibacter</taxon>
    </lineage>
</organism>
<evidence type="ECO:0000313" key="2">
    <source>
        <dbReference type="Proteomes" id="UP001056035"/>
    </source>
</evidence>
<reference evidence="1 2" key="1">
    <citation type="submission" date="2022-06" db="EMBL/GenBank/DDBJ databases">
        <title>Paraconexibacter antarcticus.</title>
        <authorList>
            <person name="Kim C.S."/>
        </authorList>
    </citation>
    <scope>NUCLEOTIDE SEQUENCE [LARGE SCALE GENOMIC DNA]</scope>
    <source>
        <strain evidence="1 2">02-257</strain>
    </source>
</reference>
<dbReference type="SUPFAM" id="SSF46946">
    <property type="entry name" value="S13-like H2TH domain"/>
    <property type="match status" value="1"/>
</dbReference>
<dbReference type="Gene3D" id="1.10.8.50">
    <property type="match status" value="1"/>
</dbReference>
<name>A0ABY5DMW0_9ACTN</name>
<proteinExistence type="predicted"/>
<sequence>MTTTTTTTTGRTAAATRTRTVRARILRDIRTATPGHVSRDLAAEHVDATHPALDRLTVRQLLAACRGVGRWYARQILSRADVGPDLALWDLTPRQRDALVRELRAPRPHEARDGGGR</sequence>
<keyword evidence="2" id="KW-1185">Reference proteome</keyword>
<dbReference type="InterPro" id="IPR010979">
    <property type="entry name" value="Ribosomal_uS13-like_H2TH"/>
</dbReference>
<evidence type="ECO:0000313" key="1">
    <source>
        <dbReference type="EMBL" id="UTI62249.1"/>
    </source>
</evidence>
<dbReference type="Proteomes" id="UP001056035">
    <property type="component" value="Chromosome"/>
</dbReference>
<dbReference type="EMBL" id="CP098502">
    <property type="protein sequence ID" value="UTI62249.1"/>
    <property type="molecule type" value="Genomic_DNA"/>
</dbReference>
<protein>
    <submittedName>
        <fullName evidence="1">NFACT family protein</fullName>
    </submittedName>
</protein>